<proteinExistence type="predicted"/>
<evidence type="ECO:0000259" key="4">
    <source>
        <dbReference type="PROSITE" id="PS50995"/>
    </source>
</evidence>
<dbReference type="GO" id="GO:0003700">
    <property type="term" value="F:DNA-binding transcription factor activity"/>
    <property type="evidence" value="ECO:0007669"/>
    <property type="project" value="InterPro"/>
</dbReference>
<dbReference type="InterPro" id="IPR039422">
    <property type="entry name" value="MarR/SlyA-like"/>
</dbReference>
<feature type="domain" description="HTH marR-type" evidence="4">
    <location>
        <begin position="7"/>
        <end position="143"/>
    </location>
</feature>
<dbReference type="PANTHER" id="PTHR33164:SF57">
    <property type="entry name" value="MARR-FAMILY TRANSCRIPTIONAL REGULATOR"/>
    <property type="match status" value="1"/>
</dbReference>
<dbReference type="PROSITE" id="PS01117">
    <property type="entry name" value="HTH_MARR_1"/>
    <property type="match status" value="1"/>
</dbReference>
<gene>
    <name evidence="5" type="ORF">SAMN06295937_102236</name>
</gene>
<dbReference type="InterPro" id="IPR036388">
    <property type="entry name" value="WH-like_DNA-bd_sf"/>
</dbReference>
<dbReference type="AlphaFoldDB" id="A0A1T5EIW8"/>
<keyword evidence="1" id="KW-0805">Transcription regulation</keyword>
<keyword evidence="6" id="KW-1185">Reference proteome</keyword>
<name>A0A1T5EIW8_9SPHN</name>
<sequence>MPPTPPVSDLTAHIGFWMRMVSNHVSHAFAAKLADRRVTVAEWALMRALYGKEPMPPSRLADAMGMSRGAITKLADRLIAKSLIMREASTADGRAQTLALTARGSALVPDLAALADLNDAEFFGCLTPDERETLGRLLKSLAQRGNMTATPPE</sequence>
<dbReference type="SMART" id="SM00347">
    <property type="entry name" value="HTH_MARR"/>
    <property type="match status" value="1"/>
</dbReference>
<dbReference type="RefSeq" id="WP_079639545.1">
    <property type="nucleotide sequence ID" value="NZ_FUYP01000022.1"/>
</dbReference>
<dbReference type="Gene3D" id="1.10.10.10">
    <property type="entry name" value="Winged helix-like DNA-binding domain superfamily/Winged helix DNA-binding domain"/>
    <property type="match status" value="1"/>
</dbReference>
<keyword evidence="2 5" id="KW-0238">DNA-binding</keyword>
<dbReference type="InterPro" id="IPR036390">
    <property type="entry name" value="WH_DNA-bd_sf"/>
</dbReference>
<protein>
    <submittedName>
        <fullName evidence="5">DNA-binding transcriptional regulator, MarR family</fullName>
    </submittedName>
</protein>
<dbReference type="PANTHER" id="PTHR33164">
    <property type="entry name" value="TRANSCRIPTIONAL REGULATOR, MARR FAMILY"/>
    <property type="match status" value="1"/>
</dbReference>
<accession>A0A1T5EIW8</accession>
<dbReference type="PROSITE" id="PS50995">
    <property type="entry name" value="HTH_MARR_2"/>
    <property type="match status" value="1"/>
</dbReference>
<evidence type="ECO:0000256" key="1">
    <source>
        <dbReference type="ARBA" id="ARBA00023015"/>
    </source>
</evidence>
<dbReference type="InterPro" id="IPR023187">
    <property type="entry name" value="Tscrpt_reg_MarR-type_CS"/>
</dbReference>
<dbReference type="InterPro" id="IPR000835">
    <property type="entry name" value="HTH_MarR-typ"/>
</dbReference>
<evidence type="ECO:0000313" key="6">
    <source>
        <dbReference type="Proteomes" id="UP000190044"/>
    </source>
</evidence>
<reference evidence="6" key="1">
    <citation type="submission" date="2017-02" db="EMBL/GenBank/DDBJ databases">
        <authorList>
            <person name="Varghese N."/>
            <person name="Submissions S."/>
        </authorList>
    </citation>
    <scope>NUCLEOTIDE SEQUENCE [LARGE SCALE GENOMIC DNA]</scope>
    <source>
        <strain evidence="6">R11H</strain>
    </source>
</reference>
<dbReference type="OrthoDB" id="9815567at2"/>
<dbReference type="SUPFAM" id="SSF46785">
    <property type="entry name" value="Winged helix' DNA-binding domain"/>
    <property type="match status" value="1"/>
</dbReference>
<dbReference type="GO" id="GO:0003677">
    <property type="term" value="F:DNA binding"/>
    <property type="evidence" value="ECO:0007669"/>
    <property type="project" value="UniProtKB-KW"/>
</dbReference>
<evidence type="ECO:0000256" key="3">
    <source>
        <dbReference type="ARBA" id="ARBA00023163"/>
    </source>
</evidence>
<dbReference type="GO" id="GO:0006950">
    <property type="term" value="P:response to stress"/>
    <property type="evidence" value="ECO:0007669"/>
    <property type="project" value="TreeGrafter"/>
</dbReference>
<dbReference type="Pfam" id="PF01047">
    <property type="entry name" value="MarR"/>
    <property type="match status" value="1"/>
</dbReference>
<organism evidence="5 6">
    <name type="scientific">Sphingopyxis flava</name>
    <dbReference type="NCBI Taxonomy" id="1507287"/>
    <lineage>
        <taxon>Bacteria</taxon>
        <taxon>Pseudomonadati</taxon>
        <taxon>Pseudomonadota</taxon>
        <taxon>Alphaproteobacteria</taxon>
        <taxon>Sphingomonadales</taxon>
        <taxon>Sphingomonadaceae</taxon>
        <taxon>Sphingopyxis</taxon>
    </lineage>
</organism>
<dbReference type="Proteomes" id="UP000190044">
    <property type="component" value="Unassembled WGS sequence"/>
</dbReference>
<dbReference type="EMBL" id="FUYP01000022">
    <property type="protein sequence ID" value="SKB83992.1"/>
    <property type="molecule type" value="Genomic_DNA"/>
</dbReference>
<keyword evidence="3" id="KW-0804">Transcription</keyword>
<evidence type="ECO:0000313" key="5">
    <source>
        <dbReference type="EMBL" id="SKB83992.1"/>
    </source>
</evidence>
<evidence type="ECO:0000256" key="2">
    <source>
        <dbReference type="ARBA" id="ARBA00023125"/>
    </source>
</evidence>
<dbReference type="PRINTS" id="PR00598">
    <property type="entry name" value="HTHMARR"/>
</dbReference>